<dbReference type="SMART" id="SM00867">
    <property type="entry name" value="YceI"/>
    <property type="match status" value="1"/>
</dbReference>
<feature type="domain" description="Lipid/polyisoprenoid-binding YceI-like" evidence="2">
    <location>
        <begin position="24"/>
        <end position="193"/>
    </location>
</feature>
<reference evidence="3 4" key="1">
    <citation type="submission" date="2018-10" db="EMBL/GenBank/DDBJ databases">
        <title>Genomic Encyclopedia of Archaeal and Bacterial Type Strains, Phase II (KMG-II): from individual species to whole genera.</title>
        <authorList>
            <person name="Goeker M."/>
        </authorList>
    </citation>
    <scope>NUCLEOTIDE SEQUENCE [LARGE SCALE GENOMIC DNA]</scope>
    <source>
        <strain evidence="3 4">DSM 25217</strain>
    </source>
</reference>
<evidence type="ECO:0000313" key="3">
    <source>
        <dbReference type="EMBL" id="RMB08930.1"/>
    </source>
</evidence>
<feature type="signal peptide" evidence="1">
    <location>
        <begin position="1"/>
        <end position="17"/>
    </location>
</feature>
<dbReference type="OrthoDB" id="5525824at2"/>
<dbReference type="Gene3D" id="2.40.128.110">
    <property type="entry name" value="Lipid/polyisoprenoid-binding, YceI-like"/>
    <property type="match status" value="1"/>
</dbReference>
<feature type="chain" id="PRO_5018091972" evidence="1">
    <location>
        <begin position="18"/>
        <end position="194"/>
    </location>
</feature>
<evidence type="ECO:0000256" key="1">
    <source>
        <dbReference type="SAM" id="SignalP"/>
    </source>
</evidence>
<accession>A0A3M0CKL2</accession>
<dbReference type="InterPro" id="IPR027016">
    <property type="entry name" value="UCP029811"/>
</dbReference>
<evidence type="ECO:0000259" key="2">
    <source>
        <dbReference type="SMART" id="SM00867"/>
    </source>
</evidence>
<comment type="caution">
    <text evidence="3">The sequence shown here is derived from an EMBL/GenBank/DDBJ whole genome shotgun (WGS) entry which is preliminary data.</text>
</comment>
<proteinExistence type="predicted"/>
<dbReference type="SUPFAM" id="SSF101874">
    <property type="entry name" value="YceI-like"/>
    <property type="match status" value="1"/>
</dbReference>
<evidence type="ECO:0000313" key="4">
    <source>
        <dbReference type="Proteomes" id="UP000271227"/>
    </source>
</evidence>
<keyword evidence="1" id="KW-0732">Signal</keyword>
<dbReference type="Proteomes" id="UP000271227">
    <property type="component" value="Unassembled WGS sequence"/>
</dbReference>
<dbReference type="InterPro" id="IPR036761">
    <property type="entry name" value="TTHA0802/YceI-like_sf"/>
</dbReference>
<gene>
    <name evidence="3" type="ORF">BXY39_1577</name>
</gene>
<keyword evidence="4" id="KW-1185">Reference proteome</keyword>
<name>A0A3M0CKL2_9PROT</name>
<protein>
    <submittedName>
        <fullName evidence="3">YceI-like domain-containing protein</fullName>
    </submittedName>
</protein>
<dbReference type="PIRSF" id="PIRSF029811">
    <property type="entry name" value="UCP029811"/>
    <property type="match status" value="1"/>
</dbReference>
<dbReference type="RefSeq" id="WP_121938246.1">
    <property type="nucleotide sequence ID" value="NZ_REFR01000010.1"/>
</dbReference>
<dbReference type="InParanoid" id="A0A3M0CKL2"/>
<sequence length="194" mass="21880">MRFLVLAICLFSLTAWAEAPSDDAWILNTAESRIVFTSVKADDIGETHYFKDFKGHIQPTGDVHLEIALESVETGIDIRNERMQKFLFETNLYPRATVAAKVDLATFETMAIGERRTAPVMLELDIHGIDDKFRHEVFVTRIAENRVLIETLKPMILHADDFDLGAGVIKLRELVGLPSITPVFPITVSLVFEH</sequence>
<organism evidence="3 4">
    <name type="scientific">Eilatimonas milleporae</name>
    <dbReference type="NCBI Taxonomy" id="911205"/>
    <lineage>
        <taxon>Bacteria</taxon>
        <taxon>Pseudomonadati</taxon>
        <taxon>Pseudomonadota</taxon>
        <taxon>Alphaproteobacteria</taxon>
        <taxon>Kordiimonadales</taxon>
        <taxon>Kordiimonadaceae</taxon>
        <taxon>Eilatimonas</taxon>
    </lineage>
</organism>
<dbReference type="AlphaFoldDB" id="A0A3M0CKL2"/>
<dbReference type="EMBL" id="REFR01000010">
    <property type="protein sequence ID" value="RMB08930.1"/>
    <property type="molecule type" value="Genomic_DNA"/>
</dbReference>
<dbReference type="InterPro" id="IPR007372">
    <property type="entry name" value="Lipid/polyisoprenoid-bd_YceI"/>
</dbReference>
<dbReference type="Pfam" id="PF04264">
    <property type="entry name" value="YceI"/>
    <property type="match status" value="1"/>
</dbReference>